<organism evidence="1">
    <name type="scientific">uncultured marine virus</name>
    <dbReference type="NCBI Taxonomy" id="186617"/>
    <lineage>
        <taxon>Viruses</taxon>
        <taxon>environmental samples</taxon>
    </lineage>
</organism>
<reference evidence="1" key="1">
    <citation type="journal article" date="2015" name="Front. Microbiol.">
        <title>Combining genomic sequencing methods to explore viral diversity and reveal potential virus-host interactions.</title>
        <authorList>
            <person name="Chow C.E."/>
            <person name="Winget D.M."/>
            <person name="White R.A.III."/>
            <person name="Hallam S.J."/>
            <person name="Suttle C.A."/>
        </authorList>
    </citation>
    <scope>NUCLEOTIDE SEQUENCE</scope>
    <source>
        <strain evidence="1">Oxic1_5</strain>
    </source>
</reference>
<dbReference type="EMBL" id="KR029600">
    <property type="protein sequence ID" value="AKH47946.1"/>
    <property type="molecule type" value="Genomic_DNA"/>
</dbReference>
<protein>
    <submittedName>
        <fullName evidence="1">Uncharacterized protein</fullName>
    </submittedName>
</protein>
<proteinExistence type="predicted"/>
<evidence type="ECO:0000313" key="1">
    <source>
        <dbReference type="EMBL" id="AKH47946.1"/>
    </source>
</evidence>
<sequence length="53" mass="5698">MSPCVAADLSSISQSELRTLATKYAFQPTVLYRSSGFEVSPAPGFLTITRGPF</sequence>
<accession>A0A0F7LA31</accession>
<reference evidence="1" key="2">
    <citation type="submission" date="2015-03" db="EMBL/GenBank/DDBJ databases">
        <authorList>
            <person name="Chow C.-E.T."/>
            <person name="Winget D.M."/>
            <person name="White R.A.III."/>
            <person name="Hallam S.J."/>
            <person name="Suttle C.A."/>
        </authorList>
    </citation>
    <scope>NUCLEOTIDE SEQUENCE</scope>
    <source>
        <strain evidence="1">Oxic1_5</strain>
    </source>
</reference>
<name>A0A0F7LA31_9VIRU</name>